<protein>
    <submittedName>
        <fullName evidence="2">Uncharacterized protein</fullName>
    </submittedName>
</protein>
<dbReference type="EMBL" id="CAJNOQ010043469">
    <property type="protein sequence ID" value="CAF1630474.1"/>
    <property type="molecule type" value="Genomic_DNA"/>
</dbReference>
<dbReference type="Proteomes" id="UP000663829">
    <property type="component" value="Unassembled WGS sequence"/>
</dbReference>
<sequence>MIERPYGESLTGAEALIKVQEKENRKIRKSSAAAPPSNKRKTKSISPGELIACNNELLASSEKTNAPSISTNQSSITSAADTQPPHFDLHPLCDDSAPFISSSIQLHSQQQQQDQFYPCYSQEAVYVNLSTANSHVTTSDFNPYDSLMYPYADQQINYYSPPELPMDCHRCFTAVYESYDSFTPCQSCDRLLCSVCTQAYVLGPQPLTYPDCLIKTP</sequence>
<gene>
    <name evidence="2" type="ORF">GPM918_LOCUS44315</name>
    <name evidence="3" type="ORF">SRO942_LOCUS46109</name>
</gene>
<keyword evidence="4" id="KW-1185">Reference proteome</keyword>
<feature type="region of interest" description="Disordered" evidence="1">
    <location>
        <begin position="21"/>
        <end position="46"/>
    </location>
</feature>
<proteinExistence type="predicted"/>
<accession>A0A816D1I1</accession>
<comment type="caution">
    <text evidence="2">The sequence shown here is derived from an EMBL/GenBank/DDBJ whole genome shotgun (WGS) entry which is preliminary data.</text>
</comment>
<dbReference type="Proteomes" id="UP000681722">
    <property type="component" value="Unassembled WGS sequence"/>
</dbReference>
<evidence type="ECO:0000256" key="1">
    <source>
        <dbReference type="SAM" id="MobiDB-lite"/>
    </source>
</evidence>
<organism evidence="2 4">
    <name type="scientific">Didymodactylos carnosus</name>
    <dbReference type="NCBI Taxonomy" id="1234261"/>
    <lineage>
        <taxon>Eukaryota</taxon>
        <taxon>Metazoa</taxon>
        <taxon>Spiralia</taxon>
        <taxon>Gnathifera</taxon>
        <taxon>Rotifera</taxon>
        <taxon>Eurotatoria</taxon>
        <taxon>Bdelloidea</taxon>
        <taxon>Philodinida</taxon>
        <taxon>Philodinidae</taxon>
        <taxon>Didymodactylos</taxon>
    </lineage>
</organism>
<name>A0A816D1I1_9BILA</name>
<reference evidence="2" key="1">
    <citation type="submission" date="2021-02" db="EMBL/GenBank/DDBJ databases">
        <authorList>
            <person name="Nowell W R."/>
        </authorList>
    </citation>
    <scope>NUCLEOTIDE SEQUENCE</scope>
</reference>
<evidence type="ECO:0000313" key="4">
    <source>
        <dbReference type="Proteomes" id="UP000663829"/>
    </source>
</evidence>
<dbReference type="EMBL" id="CAJOBC010111291">
    <property type="protein sequence ID" value="CAF4528982.1"/>
    <property type="molecule type" value="Genomic_DNA"/>
</dbReference>
<evidence type="ECO:0000313" key="3">
    <source>
        <dbReference type="EMBL" id="CAF4528982.1"/>
    </source>
</evidence>
<feature type="non-terminal residue" evidence="2">
    <location>
        <position position="1"/>
    </location>
</feature>
<evidence type="ECO:0000313" key="2">
    <source>
        <dbReference type="EMBL" id="CAF1630474.1"/>
    </source>
</evidence>
<dbReference type="AlphaFoldDB" id="A0A816D1I1"/>